<keyword evidence="2" id="KW-1185">Reference proteome</keyword>
<protein>
    <submittedName>
        <fullName evidence="1">Uncharacterized protein</fullName>
    </submittedName>
</protein>
<reference evidence="1 2" key="1">
    <citation type="submission" date="2018-10" db="EMBL/GenBank/DDBJ databases">
        <authorList>
            <person name="Ekblom R."/>
            <person name="Jareborg N."/>
        </authorList>
    </citation>
    <scope>NUCLEOTIDE SEQUENCE [LARGE SCALE GENOMIC DNA]</scope>
    <source>
        <tissue evidence="1">Muscle</tissue>
    </source>
</reference>
<dbReference type="EMBL" id="CYRY02044375">
    <property type="protein sequence ID" value="VCX39282.1"/>
    <property type="molecule type" value="Genomic_DNA"/>
</dbReference>
<evidence type="ECO:0000313" key="2">
    <source>
        <dbReference type="Proteomes" id="UP000269945"/>
    </source>
</evidence>
<evidence type="ECO:0000313" key="1">
    <source>
        <dbReference type="EMBL" id="VCX39282.1"/>
    </source>
</evidence>
<sequence>MLLRILLKASTRLDCVREITVPPPAPGPVAGLEGCTITTEAPFTFCPPAPSPARPSTLGRAWGTSPSTFLAIVLGLVAAPPGRTTAFRATLAAISMAVLAFWMVATGSTVPFSLVPSPSWTLTTFGPSGVEAAGDSFRRPASARRVPSAKGVGGSGSEGTRVTVLVIFPQEVLMVLIRTLRGLEELEEAGESLLSSSAASAPLEGLWGLSGEGLSTGPSSSSSFRG</sequence>
<dbReference type="Proteomes" id="UP000269945">
    <property type="component" value="Unassembled WGS sequence"/>
</dbReference>
<gene>
    <name evidence="1" type="ORF">BN2614_LOCUS1</name>
</gene>
<comment type="caution">
    <text evidence="1">The sequence shown here is derived from an EMBL/GenBank/DDBJ whole genome shotgun (WGS) entry which is preliminary data.</text>
</comment>
<proteinExistence type="predicted"/>
<accession>A0A9X9M8F8</accession>
<organism evidence="1 2">
    <name type="scientific">Gulo gulo</name>
    <name type="common">Wolverine</name>
    <name type="synonym">Gluton</name>
    <dbReference type="NCBI Taxonomy" id="48420"/>
    <lineage>
        <taxon>Eukaryota</taxon>
        <taxon>Metazoa</taxon>
        <taxon>Chordata</taxon>
        <taxon>Craniata</taxon>
        <taxon>Vertebrata</taxon>
        <taxon>Euteleostomi</taxon>
        <taxon>Mammalia</taxon>
        <taxon>Eutheria</taxon>
        <taxon>Laurasiatheria</taxon>
        <taxon>Carnivora</taxon>
        <taxon>Caniformia</taxon>
        <taxon>Musteloidea</taxon>
        <taxon>Mustelidae</taxon>
        <taxon>Guloninae</taxon>
        <taxon>Gulo</taxon>
    </lineage>
</organism>
<dbReference type="AlphaFoldDB" id="A0A9X9M8F8"/>
<name>A0A9X9M8F8_GULGU</name>